<proteinExistence type="predicted"/>
<accession>A0A0P7UMR8</accession>
<organism evidence="3 4">
    <name type="scientific">Scleropages formosus</name>
    <name type="common">Asian bonytongue</name>
    <name type="synonym">Osteoglossum formosum</name>
    <dbReference type="NCBI Taxonomy" id="113540"/>
    <lineage>
        <taxon>Eukaryota</taxon>
        <taxon>Metazoa</taxon>
        <taxon>Chordata</taxon>
        <taxon>Craniata</taxon>
        <taxon>Vertebrata</taxon>
        <taxon>Euteleostomi</taxon>
        <taxon>Actinopterygii</taxon>
        <taxon>Neopterygii</taxon>
        <taxon>Teleostei</taxon>
        <taxon>Osteoglossocephala</taxon>
        <taxon>Osteoglossomorpha</taxon>
        <taxon>Osteoglossiformes</taxon>
        <taxon>Osteoglossidae</taxon>
        <taxon>Scleropages</taxon>
    </lineage>
</organism>
<dbReference type="STRING" id="113540.ENSSFOP00015031982"/>
<feature type="region of interest" description="Disordered" evidence="1">
    <location>
        <begin position="76"/>
        <end position="165"/>
    </location>
</feature>
<evidence type="ECO:0000256" key="2">
    <source>
        <dbReference type="SAM" id="SignalP"/>
    </source>
</evidence>
<dbReference type="AlphaFoldDB" id="A0A0P7UMR8"/>
<keyword evidence="2" id="KW-0732">Signal</keyword>
<sequence>MLVNCLFFVFSLVKGGSKAQMTPGKPKKATTFQEFESITSDAWDVGDDDDELLAMAARNLNIEVVMETANKVIENHSKLQERQQKQERRVEGEEEDESEENLQQQQVEEDEEEGEETSPASVHSEPSPDSRMVKSLSEAYIGLSKEVPSEKSSLQRQRSLPQRPVIPLVARMADQNTSGTPAMTEREASRLDKFRQVLAGPNTDLGKVA</sequence>
<feature type="signal peptide" evidence="2">
    <location>
        <begin position="1"/>
        <end position="19"/>
    </location>
</feature>
<reference evidence="3 4" key="1">
    <citation type="submission" date="2015-08" db="EMBL/GenBank/DDBJ databases">
        <title>The genome of the Asian arowana (Scleropages formosus).</title>
        <authorList>
            <person name="Tan M.H."/>
            <person name="Gan H.M."/>
            <person name="Croft L.J."/>
            <person name="Austin C.M."/>
        </authorList>
    </citation>
    <scope>NUCLEOTIDE SEQUENCE [LARGE SCALE GENOMIC DNA]</scope>
    <source>
        <strain evidence="3">Aro1</strain>
    </source>
</reference>
<name>A0A0P7UMR8_SCLFO</name>
<gene>
    <name evidence="3" type="ORF">Z043_111080</name>
</gene>
<feature type="compositionally biased region" description="Polar residues" evidence="1">
    <location>
        <begin position="150"/>
        <end position="160"/>
    </location>
</feature>
<evidence type="ECO:0000313" key="3">
    <source>
        <dbReference type="EMBL" id="KPP70117.1"/>
    </source>
</evidence>
<dbReference type="EMBL" id="JARO02003626">
    <property type="protein sequence ID" value="KPP70117.1"/>
    <property type="molecule type" value="Genomic_DNA"/>
</dbReference>
<feature type="compositionally biased region" description="Acidic residues" evidence="1">
    <location>
        <begin position="107"/>
        <end position="116"/>
    </location>
</feature>
<comment type="caution">
    <text evidence="3">The sequence shown here is derived from an EMBL/GenBank/DDBJ whole genome shotgun (WGS) entry which is preliminary data.</text>
</comment>
<evidence type="ECO:0000256" key="1">
    <source>
        <dbReference type="SAM" id="MobiDB-lite"/>
    </source>
</evidence>
<protein>
    <submittedName>
        <fullName evidence="3">TBC1 domain family member 22A-like</fullName>
    </submittedName>
</protein>
<evidence type="ECO:0000313" key="4">
    <source>
        <dbReference type="Proteomes" id="UP000034805"/>
    </source>
</evidence>
<feature type="compositionally biased region" description="Basic and acidic residues" evidence="1">
    <location>
        <begin position="76"/>
        <end position="91"/>
    </location>
</feature>
<feature type="chain" id="PRO_5006143355" evidence="2">
    <location>
        <begin position="20"/>
        <end position="209"/>
    </location>
</feature>
<dbReference type="Proteomes" id="UP000034805">
    <property type="component" value="Unassembled WGS sequence"/>
</dbReference>